<organism evidence="10 11">
    <name type="scientific">Coffea canephora</name>
    <name type="common">Robusta coffee</name>
    <dbReference type="NCBI Taxonomy" id="49390"/>
    <lineage>
        <taxon>Eukaryota</taxon>
        <taxon>Viridiplantae</taxon>
        <taxon>Streptophyta</taxon>
        <taxon>Embryophyta</taxon>
        <taxon>Tracheophyta</taxon>
        <taxon>Spermatophyta</taxon>
        <taxon>Magnoliopsida</taxon>
        <taxon>eudicotyledons</taxon>
        <taxon>Gunneridae</taxon>
        <taxon>Pentapetalae</taxon>
        <taxon>asterids</taxon>
        <taxon>lamiids</taxon>
        <taxon>Gentianales</taxon>
        <taxon>Rubiaceae</taxon>
        <taxon>Ixoroideae</taxon>
        <taxon>Gardenieae complex</taxon>
        <taxon>Bertiereae - Coffeeae clade</taxon>
        <taxon>Coffeeae</taxon>
        <taxon>Coffea</taxon>
    </lineage>
</organism>
<reference evidence="11" key="1">
    <citation type="journal article" date="2014" name="Science">
        <title>The coffee genome provides insight into the convergent evolution of caffeine biosynthesis.</title>
        <authorList>
            <person name="Denoeud F."/>
            <person name="Carretero-Paulet L."/>
            <person name="Dereeper A."/>
            <person name="Droc G."/>
            <person name="Guyot R."/>
            <person name="Pietrella M."/>
            <person name="Zheng C."/>
            <person name="Alberti A."/>
            <person name="Anthony F."/>
            <person name="Aprea G."/>
            <person name="Aury J.M."/>
            <person name="Bento P."/>
            <person name="Bernard M."/>
            <person name="Bocs S."/>
            <person name="Campa C."/>
            <person name="Cenci A."/>
            <person name="Combes M.C."/>
            <person name="Crouzillat D."/>
            <person name="Da Silva C."/>
            <person name="Daddiego L."/>
            <person name="De Bellis F."/>
            <person name="Dussert S."/>
            <person name="Garsmeur O."/>
            <person name="Gayraud T."/>
            <person name="Guignon V."/>
            <person name="Jahn K."/>
            <person name="Jamilloux V."/>
            <person name="Joet T."/>
            <person name="Labadie K."/>
            <person name="Lan T."/>
            <person name="Leclercq J."/>
            <person name="Lepelley M."/>
            <person name="Leroy T."/>
            <person name="Li L.T."/>
            <person name="Librado P."/>
            <person name="Lopez L."/>
            <person name="Munoz A."/>
            <person name="Noel B."/>
            <person name="Pallavicini A."/>
            <person name="Perrotta G."/>
            <person name="Poncet V."/>
            <person name="Pot D."/>
            <person name="Priyono X."/>
            <person name="Rigoreau M."/>
            <person name="Rouard M."/>
            <person name="Rozas J."/>
            <person name="Tranchant-Dubreuil C."/>
            <person name="VanBuren R."/>
            <person name="Zhang Q."/>
            <person name="Andrade A.C."/>
            <person name="Argout X."/>
            <person name="Bertrand B."/>
            <person name="de Kochko A."/>
            <person name="Graziosi G."/>
            <person name="Henry R.J."/>
            <person name="Jayarama X."/>
            <person name="Ming R."/>
            <person name="Nagai C."/>
            <person name="Rounsley S."/>
            <person name="Sankoff D."/>
            <person name="Giuliano G."/>
            <person name="Albert V.A."/>
            <person name="Wincker P."/>
            <person name="Lashermes P."/>
        </authorList>
    </citation>
    <scope>NUCLEOTIDE SEQUENCE [LARGE SCALE GENOMIC DNA]</scope>
    <source>
        <strain evidence="11">cv. DH200-94</strain>
    </source>
</reference>
<dbReference type="FunCoup" id="A0A068ULY0">
    <property type="interactions" value="1275"/>
</dbReference>
<name>A0A068ULY0_COFCA</name>
<dbReference type="SMART" id="SM00360">
    <property type="entry name" value="RRM"/>
    <property type="match status" value="2"/>
</dbReference>
<dbReference type="CDD" id="cd21608">
    <property type="entry name" value="RRM2_NsCP33_like"/>
    <property type="match status" value="1"/>
</dbReference>
<dbReference type="InterPro" id="IPR050502">
    <property type="entry name" value="Euk_RNA-bind_prot"/>
</dbReference>
<protein>
    <recommendedName>
        <fullName evidence="9">RRM domain-containing protein</fullName>
    </recommendedName>
</protein>
<dbReference type="GO" id="GO:0003729">
    <property type="term" value="F:mRNA binding"/>
    <property type="evidence" value="ECO:0007669"/>
    <property type="project" value="EnsemblPlants"/>
</dbReference>
<evidence type="ECO:0000313" key="10">
    <source>
        <dbReference type="EMBL" id="CDP08618.1"/>
    </source>
</evidence>
<dbReference type="InterPro" id="IPR000504">
    <property type="entry name" value="RRM_dom"/>
</dbReference>
<dbReference type="PhylomeDB" id="A0A068ULY0"/>
<dbReference type="Gramene" id="CDP08618">
    <property type="protein sequence ID" value="CDP08618"/>
    <property type="gene ID" value="GSCOC_T00027637001"/>
</dbReference>
<dbReference type="InParanoid" id="A0A068ULY0"/>
<keyword evidence="2" id="KW-0150">Chloroplast</keyword>
<dbReference type="InterPro" id="IPR048289">
    <property type="entry name" value="RRM2_NsCP33-like"/>
</dbReference>
<dbReference type="Pfam" id="PF00076">
    <property type="entry name" value="RRM_1"/>
    <property type="match status" value="2"/>
</dbReference>
<dbReference type="GO" id="GO:0006397">
    <property type="term" value="P:mRNA processing"/>
    <property type="evidence" value="ECO:0007669"/>
    <property type="project" value="UniProtKB-KW"/>
</dbReference>
<evidence type="ECO:0000256" key="2">
    <source>
        <dbReference type="ARBA" id="ARBA00022528"/>
    </source>
</evidence>
<dbReference type="OMA" id="AIIPSCS"/>
<dbReference type="Gene3D" id="3.30.70.330">
    <property type="match status" value="2"/>
</dbReference>
<dbReference type="PANTHER" id="PTHR48025:SF7">
    <property type="entry name" value="RNA-BINDING (RRM_RBD_RNP MOTIFS) FAMILY PROTEIN"/>
    <property type="match status" value="1"/>
</dbReference>
<keyword evidence="3" id="KW-0934">Plastid</keyword>
<keyword evidence="6 8" id="KW-0694">RNA-binding</keyword>
<evidence type="ECO:0000256" key="6">
    <source>
        <dbReference type="ARBA" id="ARBA00022884"/>
    </source>
</evidence>
<dbReference type="GO" id="GO:1901259">
    <property type="term" value="P:chloroplast rRNA processing"/>
    <property type="evidence" value="ECO:0007669"/>
    <property type="project" value="TreeGrafter"/>
</dbReference>
<dbReference type="PANTHER" id="PTHR48025">
    <property type="entry name" value="OS02G0815200 PROTEIN"/>
    <property type="match status" value="1"/>
</dbReference>
<evidence type="ECO:0000256" key="3">
    <source>
        <dbReference type="ARBA" id="ARBA00022640"/>
    </source>
</evidence>
<dbReference type="SUPFAM" id="SSF54928">
    <property type="entry name" value="RNA-binding domain, RBD"/>
    <property type="match status" value="2"/>
</dbReference>
<evidence type="ECO:0000259" key="9">
    <source>
        <dbReference type="PROSITE" id="PS50102"/>
    </source>
</evidence>
<evidence type="ECO:0000256" key="4">
    <source>
        <dbReference type="ARBA" id="ARBA00022664"/>
    </source>
</evidence>
<proteinExistence type="predicted"/>
<dbReference type="AlphaFoldDB" id="A0A068ULY0"/>
<evidence type="ECO:0000256" key="8">
    <source>
        <dbReference type="PROSITE-ProRule" id="PRU00176"/>
    </source>
</evidence>
<dbReference type="GO" id="GO:1990904">
    <property type="term" value="C:ribonucleoprotein complex"/>
    <property type="evidence" value="ECO:0007669"/>
    <property type="project" value="UniProtKB-KW"/>
</dbReference>
<dbReference type="OrthoDB" id="439808at2759"/>
<evidence type="ECO:0000313" key="11">
    <source>
        <dbReference type="Proteomes" id="UP000295252"/>
    </source>
</evidence>
<keyword evidence="4" id="KW-0507">mRNA processing</keyword>
<evidence type="ECO:0000256" key="1">
    <source>
        <dbReference type="ARBA" id="ARBA00004229"/>
    </source>
</evidence>
<dbReference type="InterPro" id="IPR035979">
    <property type="entry name" value="RBD_domain_sf"/>
</dbReference>
<feature type="domain" description="RRM" evidence="9">
    <location>
        <begin position="196"/>
        <end position="273"/>
    </location>
</feature>
<sequence length="276" mass="30576">MVLVVGKSTLTPPPFLASPWKSCSVVDELRRRKPWCCSSTISLAVTFSLSKYYLLSAPSPGLTRAILQEDQDQDYHLLSLQTKELFSSSNSQLYVCNLPRNYGISELVEIFTPYGTVQSVEVSRDAETGISRGCGYVTMSSIAEANAAIAALDASDVGGREMRVRFSTQMTRGSSRHNLGPVNLSTRRDFMFESPYKIYVGNLAWSVTPADLRNLFSQFGTVVSARLLHDRKTGKTRVYGFLSFSSASEREAALSLDGRDFCSRKLLVRDVFSKIS</sequence>
<evidence type="ECO:0000256" key="5">
    <source>
        <dbReference type="ARBA" id="ARBA00022737"/>
    </source>
</evidence>
<dbReference type="EMBL" id="HG739119">
    <property type="protein sequence ID" value="CDP08618.1"/>
    <property type="molecule type" value="Genomic_DNA"/>
</dbReference>
<keyword evidence="11" id="KW-1185">Reference proteome</keyword>
<dbReference type="GO" id="GO:0009535">
    <property type="term" value="C:chloroplast thylakoid membrane"/>
    <property type="evidence" value="ECO:0007669"/>
    <property type="project" value="TreeGrafter"/>
</dbReference>
<dbReference type="STRING" id="49390.A0A068ULY0"/>
<dbReference type="PROSITE" id="PS50102">
    <property type="entry name" value="RRM"/>
    <property type="match status" value="2"/>
</dbReference>
<dbReference type="Proteomes" id="UP000295252">
    <property type="component" value="Chromosome IV"/>
</dbReference>
<comment type="subcellular location">
    <subcellularLocation>
        <location evidence="1">Plastid</location>
        <location evidence="1">Chloroplast</location>
    </subcellularLocation>
</comment>
<evidence type="ECO:0000256" key="7">
    <source>
        <dbReference type="ARBA" id="ARBA00023274"/>
    </source>
</evidence>
<accession>A0A068ULY0</accession>
<keyword evidence="5" id="KW-0677">Repeat</keyword>
<dbReference type="InterPro" id="IPR012677">
    <property type="entry name" value="Nucleotide-bd_a/b_plait_sf"/>
</dbReference>
<keyword evidence="7" id="KW-0687">Ribonucleoprotein</keyword>
<gene>
    <name evidence="10" type="ORF">GSCOC_T00027637001</name>
</gene>
<feature type="domain" description="RRM" evidence="9">
    <location>
        <begin position="91"/>
        <end position="169"/>
    </location>
</feature>